<feature type="chain" id="PRO_5028891648" description="Apple domain-containing protein" evidence="1">
    <location>
        <begin position="19"/>
        <end position="198"/>
    </location>
</feature>
<sequence>MVLLRVSLLAILTNLIYAQSTTDTTAAVTTTAHPFEHRPHFREICPAYDQKAVRSGPTVYLVQCGTDHYGNDFAAFSPTPATTMAQCLAHCTARPGCLAVSFDAPLEREGLEGLFGEDEWWGDGAHEGVFGGEFGCGGVFGDGCGDVYVHVHVHVHVLEQHGVDQREQRWHYDQPVWPVCPVCGVHVLEQHRFDQRKH</sequence>
<organism evidence="2 3">
    <name type="scientific">Massariosphaeria phaeospora</name>
    <dbReference type="NCBI Taxonomy" id="100035"/>
    <lineage>
        <taxon>Eukaryota</taxon>
        <taxon>Fungi</taxon>
        <taxon>Dikarya</taxon>
        <taxon>Ascomycota</taxon>
        <taxon>Pezizomycotina</taxon>
        <taxon>Dothideomycetes</taxon>
        <taxon>Pleosporomycetidae</taxon>
        <taxon>Pleosporales</taxon>
        <taxon>Pleosporales incertae sedis</taxon>
        <taxon>Massariosphaeria</taxon>
    </lineage>
</organism>
<reference evidence="2 3" key="1">
    <citation type="submission" date="2020-01" db="EMBL/GenBank/DDBJ databases">
        <authorList>
            <consortium name="DOE Joint Genome Institute"/>
            <person name="Haridas S."/>
            <person name="Albert R."/>
            <person name="Binder M."/>
            <person name="Bloem J."/>
            <person name="Labutti K."/>
            <person name="Salamov A."/>
            <person name="Andreopoulos B."/>
            <person name="Baker S.E."/>
            <person name="Barry K."/>
            <person name="Bills G."/>
            <person name="Bluhm B.H."/>
            <person name="Cannon C."/>
            <person name="Castanera R."/>
            <person name="Culley D.E."/>
            <person name="Daum C."/>
            <person name="Ezra D."/>
            <person name="Gonzalez J.B."/>
            <person name="Henrissat B."/>
            <person name="Kuo A."/>
            <person name="Liang C."/>
            <person name="Lipzen A."/>
            <person name="Lutzoni F."/>
            <person name="Magnuson J."/>
            <person name="Mondo S."/>
            <person name="Nolan M."/>
            <person name="Ohm R."/>
            <person name="Pangilinan J."/>
            <person name="Park H.-J.H."/>
            <person name="Ramirez L."/>
            <person name="Alfaro M."/>
            <person name="Sun H."/>
            <person name="Tritt A."/>
            <person name="Yoshinaga Y."/>
            <person name="Zwiers L.-H.L."/>
            <person name="Turgeon B.G."/>
            <person name="Goodwin S.B."/>
            <person name="Spatafora J.W."/>
            <person name="Crous P.W."/>
            <person name="Grigoriev I.V."/>
        </authorList>
    </citation>
    <scope>NUCLEOTIDE SEQUENCE [LARGE SCALE GENOMIC DNA]</scope>
    <source>
        <strain evidence="2 3">CBS 611.86</strain>
    </source>
</reference>
<evidence type="ECO:0008006" key="4">
    <source>
        <dbReference type="Google" id="ProtNLM"/>
    </source>
</evidence>
<evidence type="ECO:0000313" key="2">
    <source>
        <dbReference type="EMBL" id="KAF2871767.1"/>
    </source>
</evidence>
<dbReference type="AlphaFoldDB" id="A0A7C8IFJ7"/>
<accession>A0A7C8IFJ7</accession>
<name>A0A7C8IFJ7_9PLEO</name>
<dbReference type="EMBL" id="JAADJZ010000011">
    <property type="protein sequence ID" value="KAF2871767.1"/>
    <property type="molecule type" value="Genomic_DNA"/>
</dbReference>
<keyword evidence="1" id="KW-0732">Signal</keyword>
<feature type="signal peptide" evidence="1">
    <location>
        <begin position="1"/>
        <end position="18"/>
    </location>
</feature>
<evidence type="ECO:0000256" key="1">
    <source>
        <dbReference type="SAM" id="SignalP"/>
    </source>
</evidence>
<comment type="caution">
    <text evidence="2">The sequence shown here is derived from an EMBL/GenBank/DDBJ whole genome shotgun (WGS) entry which is preliminary data.</text>
</comment>
<keyword evidence="3" id="KW-1185">Reference proteome</keyword>
<evidence type="ECO:0000313" key="3">
    <source>
        <dbReference type="Proteomes" id="UP000481861"/>
    </source>
</evidence>
<dbReference type="Proteomes" id="UP000481861">
    <property type="component" value="Unassembled WGS sequence"/>
</dbReference>
<protein>
    <recommendedName>
        <fullName evidence="4">Apple domain-containing protein</fullName>
    </recommendedName>
</protein>
<proteinExistence type="predicted"/>
<gene>
    <name evidence="2" type="ORF">BDV95DRAFT_607177</name>
</gene>